<comment type="similarity">
    <text evidence="2">Belongs to the short-chain dehydrogenases/reductases (SDR) family.</text>
</comment>
<proteinExistence type="inferred from homology"/>
<dbReference type="OrthoDB" id="5296at2759"/>
<dbReference type="KEGG" id="tad:TRIADDRAFT_54847"/>
<evidence type="ECO:0000313" key="4">
    <source>
        <dbReference type="Proteomes" id="UP000009022"/>
    </source>
</evidence>
<dbReference type="FunCoup" id="B3RT58">
    <property type="interactions" value="144"/>
</dbReference>
<dbReference type="EMBL" id="DS985243">
    <property type="protein sequence ID" value="EDV27167.1"/>
    <property type="molecule type" value="Genomic_DNA"/>
</dbReference>
<dbReference type="eggNOG" id="KOG1610">
    <property type="taxonomic scope" value="Eukaryota"/>
</dbReference>
<dbReference type="Proteomes" id="UP000009022">
    <property type="component" value="Unassembled WGS sequence"/>
</dbReference>
<dbReference type="PANTHER" id="PTHR43313:SF50">
    <property type="entry name" value="GH26015P"/>
    <property type="match status" value="1"/>
</dbReference>
<dbReference type="HOGENOM" id="CLU_010194_2_0_1"/>
<protein>
    <submittedName>
        <fullName evidence="3">Uncharacterized protein</fullName>
    </submittedName>
</protein>
<dbReference type="RefSeq" id="XP_002111163.1">
    <property type="nucleotide sequence ID" value="XM_002111127.1"/>
</dbReference>
<sequence length="324" mass="36123">MTFILYTFIALLTAIIAYKIFRYSTNGKIQATDKFVLVTGCDSGFGRLTALKLDQLGCYVFAGCLTQRGIDGLRKIATKRLHPFMLDITNAEDIARAVQIVTQTLPDDQGLWGIVNNAGVSGSGLIEWVPIERYKKVTEVNLFGSVAITTAFLPLVKKSRGRIVNIGSILGRISTAGCSAYSISKYGLMAFSDALRREMKYFGVTVHTVEPGYFRTNMICGGALERETLQLYNNLDDQTKKFYSEEYVNKLLEDIRIYVQQASSDLNLVAETVADALLSTRPDYHYLIGFESKLMALIALLPTSWSDYLFSQFFTIPLPAENNL</sequence>
<dbReference type="SUPFAM" id="SSF51735">
    <property type="entry name" value="NAD(P)-binding Rossmann-fold domains"/>
    <property type="match status" value="1"/>
</dbReference>
<dbReference type="PhylomeDB" id="B3RT58"/>
<accession>B3RT58</accession>
<dbReference type="Gene3D" id="3.40.50.720">
    <property type="entry name" value="NAD(P)-binding Rossmann-like Domain"/>
    <property type="match status" value="1"/>
</dbReference>
<dbReference type="STRING" id="10228.B3RT58"/>
<dbReference type="GO" id="GO:0016491">
    <property type="term" value="F:oxidoreductase activity"/>
    <property type="evidence" value="ECO:0000318"/>
    <property type="project" value="GO_Central"/>
</dbReference>
<evidence type="ECO:0000313" key="3">
    <source>
        <dbReference type="EMBL" id="EDV27167.1"/>
    </source>
</evidence>
<dbReference type="PROSITE" id="PS00061">
    <property type="entry name" value="ADH_SHORT"/>
    <property type="match status" value="1"/>
</dbReference>
<name>B3RT58_TRIAD</name>
<dbReference type="Pfam" id="PF00106">
    <property type="entry name" value="adh_short"/>
    <property type="match status" value="1"/>
</dbReference>
<dbReference type="InterPro" id="IPR020904">
    <property type="entry name" value="Sc_DH/Rdtase_CS"/>
</dbReference>
<dbReference type="GeneID" id="6752376"/>
<evidence type="ECO:0000256" key="2">
    <source>
        <dbReference type="RuleBase" id="RU000363"/>
    </source>
</evidence>
<keyword evidence="4" id="KW-1185">Reference proteome</keyword>
<dbReference type="InParanoid" id="B3RT58"/>
<dbReference type="PRINTS" id="PR00080">
    <property type="entry name" value="SDRFAMILY"/>
</dbReference>
<dbReference type="PANTHER" id="PTHR43313">
    <property type="entry name" value="SHORT-CHAIN DEHYDROGENASE/REDUCTASE FAMILY 9C"/>
    <property type="match status" value="1"/>
</dbReference>
<dbReference type="OMA" id="HIIEPGC"/>
<dbReference type="InterPro" id="IPR036291">
    <property type="entry name" value="NAD(P)-bd_dom_sf"/>
</dbReference>
<dbReference type="AlphaFoldDB" id="B3RT58"/>
<evidence type="ECO:0000256" key="1">
    <source>
        <dbReference type="ARBA" id="ARBA00023002"/>
    </source>
</evidence>
<dbReference type="CTD" id="6752376"/>
<gene>
    <name evidence="3" type="ORF">TRIADDRAFT_54847</name>
</gene>
<keyword evidence="1" id="KW-0560">Oxidoreductase</keyword>
<organism evidence="3 4">
    <name type="scientific">Trichoplax adhaerens</name>
    <name type="common">Trichoplax reptans</name>
    <dbReference type="NCBI Taxonomy" id="10228"/>
    <lineage>
        <taxon>Eukaryota</taxon>
        <taxon>Metazoa</taxon>
        <taxon>Placozoa</taxon>
        <taxon>Uniplacotomia</taxon>
        <taxon>Trichoplacea</taxon>
        <taxon>Trichoplacidae</taxon>
        <taxon>Trichoplax</taxon>
    </lineage>
</organism>
<dbReference type="GO" id="GO:0008202">
    <property type="term" value="P:steroid metabolic process"/>
    <property type="evidence" value="ECO:0000318"/>
    <property type="project" value="GO_Central"/>
</dbReference>
<dbReference type="InterPro" id="IPR002347">
    <property type="entry name" value="SDR_fam"/>
</dbReference>
<reference evidence="3 4" key="1">
    <citation type="journal article" date="2008" name="Nature">
        <title>The Trichoplax genome and the nature of placozoans.</title>
        <authorList>
            <person name="Srivastava M."/>
            <person name="Begovic E."/>
            <person name="Chapman J."/>
            <person name="Putnam N.H."/>
            <person name="Hellsten U."/>
            <person name="Kawashima T."/>
            <person name="Kuo A."/>
            <person name="Mitros T."/>
            <person name="Salamov A."/>
            <person name="Carpenter M.L."/>
            <person name="Signorovitch A.Y."/>
            <person name="Moreno M.A."/>
            <person name="Kamm K."/>
            <person name="Grimwood J."/>
            <person name="Schmutz J."/>
            <person name="Shapiro H."/>
            <person name="Grigoriev I.V."/>
            <person name="Buss L.W."/>
            <person name="Schierwater B."/>
            <person name="Dellaporta S.L."/>
            <person name="Rokhsar D.S."/>
        </authorList>
    </citation>
    <scope>NUCLEOTIDE SEQUENCE [LARGE SCALE GENOMIC DNA]</scope>
    <source>
        <strain evidence="3 4">Grell-BS-1999</strain>
    </source>
</reference>
<dbReference type="PRINTS" id="PR00081">
    <property type="entry name" value="GDHRDH"/>
</dbReference>